<comment type="caution">
    <text evidence="1">The sequence shown here is derived from an EMBL/GenBank/DDBJ whole genome shotgun (WGS) entry which is preliminary data.</text>
</comment>
<evidence type="ECO:0000313" key="2">
    <source>
        <dbReference type="Proteomes" id="UP000825935"/>
    </source>
</evidence>
<gene>
    <name evidence="1" type="ORF">KP509_24G052200</name>
</gene>
<dbReference type="EMBL" id="CM035429">
    <property type="protein sequence ID" value="KAH7300233.1"/>
    <property type="molecule type" value="Genomic_DNA"/>
</dbReference>
<dbReference type="AlphaFoldDB" id="A0A8T2RXU6"/>
<reference evidence="1" key="1">
    <citation type="submission" date="2021-08" db="EMBL/GenBank/DDBJ databases">
        <title>WGS assembly of Ceratopteris richardii.</title>
        <authorList>
            <person name="Marchant D.B."/>
            <person name="Chen G."/>
            <person name="Jenkins J."/>
            <person name="Shu S."/>
            <person name="Leebens-Mack J."/>
            <person name="Grimwood J."/>
            <person name="Schmutz J."/>
            <person name="Soltis P."/>
            <person name="Soltis D."/>
            <person name="Chen Z.-H."/>
        </authorList>
    </citation>
    <scope>NUCLEOTIDE SEQUENCE</scope>
    <source>
        <strain evidence="1">Whitten #5841</strain>
        <tissue evidence="1">Leaf</tissue>
    </source>
</reference>
<protein>
    <submittedName>
        <fullName evidence="1">Uncharacterized protein</fullName>
    </submittedName>
</protein>
<keyword evidence="2" id="KW-1185">Reference proteome</keyword>
<dbReference type="Proteomes" id="UP000825935">
    <property type="component" value="Chromosome 24"/>
</dbReference>
<name>A0A8T2RXU6_CERRI</name>
<proteinExistence type="predicted"/>
<evidence type="ECO:0000313" key="1">
    <source>
        <dbReference type="EMBL" id="KAH7300233.1"/>
    </source>
</evidence>
<organism evidence="1 2">
    <name type="scientific">Ceratopteris richardii</name>
    <name type="common">Triangle waterfern</name>
    <dbReference type="NCBI Taxonomy" id="49495"/>
    <lineage>
        <taxon>Eukaryota</taxon>
        <taxon>Viridiplantae</taxon>
        <taxon>Streptophyta</taxon>
        <taxon>Embryophyta</taxon>
        <taxon>Tracheophyta</taxon>
        <taxon>Polypodiopsida</taxon>
        <taxon>Polypodiidae</taxon>
        <taxon>Polypodiales</taxon>
        <taxon>Pteridineae</taxon>
        <taxon>Pteridaceae</taxon>
        <taxon>Parkerioideae</taxon>
        <taxon>Ceratopteris</taxon>
    </lineage>
</organism>
<sequence length="140" mass="15724">MTAGARIQGDGDDARLTRETERELLSGDSGINTHMTSACRGLQKADDDDDDMKNQFDRVSQVKIHMDNGDRRSYNGSAQRCASSCSCKLRASEALDSIVTVNSCRYGSIQRTNVRLLWKLIKNYYVSPLPFLCSHQRLNM</sequence>
<accession>A0A8T2RXU6</accession>